<reference evidence="2" key="1">
    <citation type="journal article" date="2023" name="Mol. Phylogenet. Evol.">
        <title>Genome-scale phylogeny and comparative genomics of the fungal order Sordariales.</title>
        <authorList>
            <person name="Hensen N."/>
            <person name="Bonometti L."/>
            <person name="Westerberg I."/>
            <person name="Brannstrom I.O."/>
            <person name="Guillou S."/>
            <person name="Cros-Aarteil S."/>
            <person name="Calhoun S."/>
            <person name="Haridas S."/>
            <person name="Kuo A."/>
            <person name="Mondo S."/>
            <person name="Pangilinan J."/>
            <person name="Riley R."/>
            <person name="LaButti K."/>
            <person name="Andreopoulos B."/>
            <person name="Lipzen A."/>
            <person name="Chen C."/>
            <person name="Yan M."/>
            <person name="Daum C."/>
            <person name="Ng V."/>
            <person name="Clum A."/>
            <person name="Steindorff A."/>
            <person name="Ohm R.A."/>
            <person name="Martin F."/>
            <person name="Silar P."/>
            <person name="Natvig D.O."/>
            <person name="Lalanne C."/>
            <person name="Gautier V."/>
            <person name="Ament-Velasquez S.L."/>
            <person name="Kruys A."/>
            <person name="Hutchinson M.I."/>
            <person name="Powell A.J."/>
            <person name="Barry K."/>
            <person name="Miller A.N."/>
            <person name="Grigoriev I.V."/>
            <person name="Debuchy R."/>
            <person name="Gladieux P."/>
            <person name="Hiltunen Thoren M."/>
            <person name="Johannesson H."/>
        </authorList>
    </citation>
    <scope>NUCLEOTIDE SEQUENCE</scope>
    <source>
        <strain evidence="2">PSN324</strain>
    </source>
</reference>
<dbReference type="EMBL" id="MU864970">
    <property type="protein sequence ID" value="KAK4462615.1"/>
    <property type="molecule type" value="Genomic_DNA"/>
</dbReference>
<protein>
    <submittedName>
        <fullName evidence="2">Uncharacterized protein</fullName>
    </submittedName>
</protein>
<name>A0AAV9HRE3_9PEZI</name>
<accession>A0AAV9HRE3</accession>
<dbReference type="Pfam" id="PF11927">
    <property type="entry name" value="HODM_asu-like"/>
    <property type="match status" value="1"/>
</dbReference>
<organism evidence="2 3">
    <name type="scientific">Cladorrhinum samala</name>
    <dbReference type="NCBI Taxonomy" id="585594"/>
    <lineage>
        <taxon>Eukaryota</taxon>
        <taxon>Fungi</taxon>
        <taxon>Dikarya</taxon>
        <taxon>Ascomycota</taxon>
        <taxon>Pezizomycotina</taxon>
        <taxon>Sordariomycetes</taxon>
        <taxon>Sordariomycetidae</taxon>
        <taxon>Sordariales</taxon>
        <taxon>Podosporaceae</taxon>
        <taxon>Cladorrhinum</taxon>
    </lineage>
</organism>
<reference evidence="2" key="2">
    <citation type="submission" date="2023-06" db="EMBL/GenBank/DDBJ databases">
        <authorList>
            <consortium name="Lawrence Berkeley National Laboratory"/>
            <person name="Mondo S.J."/>
            <person name="Hensen N."/>
            <person name="Bonometti L."/>
            <person name="Westerberg I."/>
            <person name="Brannstrom I.O."/>
            <person name="Guillou S."/>
            <person name="Cros-Aarteil S."/>
            <person name="Calhoun S."/>
            <person name="Haridas S."/>
            <person name="Kuo A."/>
            <person name="Pangilinan J."/>
            <person name="Riley R."/>
            <person name="Labutti K."/>
            <person name="Andreopoulos B."/>
            <person name="Lipzen A."/>
            <person name="Chen C."/>
            <person name="Yanf M."/>
            <person name="Daum C."/>
            <person name="Ng V."/>
            <person name="Clum A."/>
            <person name="Steindorff A."/>
            <person name="Ohm R."/>
            <person name="Martin F."/>
            <person name="Silar P."/>
            <person name="Natvig D."/>
            <person name="Lalanne C."/>
            <person name="Gautier V."/>
            <person name="Ament-Velasquez S.L."/>
            <person name="Kruys A."/>
            <person name="Hutchinson M.I."/>
            <person name="Powell A.J."/>
            <person name="Barry K."/>
            <person name="Miller A.N."/>
            <person name="Grigoriev I.V."/>
            <person name="Debuchy R."/>
            <person name="Gladieux P."/>
            <person name="Thoren M.H."/>
            <person name="Johannesson H."/>
        </authorList>
    </citation>
    <scope>NUCLEOTIDE SEQUENCE</scope>
    <source>
        <strain evidence="2">PSN324</strain>
    </source>
</reference>
<evidence type="ECO:0000313" key="2">
    <source>
        <dbReference type="EMBL" id="KAK4462615.1"/>
    </source>
</evidence>
<proteinExistence type="predicted"/>
<keyword evidence="3" id="KW-1185">Reference proteome</keyword>
<keyword evidence="1" id="KW-0812">Transmembrane</keyword>
<sequence length="397" mass="44246">MAVPYAILFVLQLIIITTTAVVFGWRIRSRRQRRQQQQSGSRPSYSDEKPLLLSRQAYASPTIEPLPNFDWENEEPLKLRPFKPIYHITMALQTATPSSLIILDKNYLSRVTARRKIISSYPSTVLGSIPSGLAPLREAYSYLLGTYLPARYPSSSSSSPLFTTSQTPLFPCPYGLGGTGYFNNAITSRSFPLDPVESSLSPDEILKVLGETVEDDIFLLIKDPARDEHVAVAFVCCHPSGFDPAEKLGKGLAAIHGPVPSYEKIGASMERFFSKLEVGKRVKRVNWSIQTHSDLYSPSGNHVHAEEEARELKEHEIKVEECRFRVELQSLMRFPQTGALMFSFKTFLYQLEDIKREGLGGELADAIEGLGKGNAGGMRVYKGAVKWGAVLAAWLRA</sequence>
<gene>
    <name evidence="2" type="ORF">QBC42DRAFT_201032</name>
</gene>
<comment type="caution">
    <text evidence="2">The sequence shown here is derived from an EMBL/GenBank/DDBJ whole genome shotgun (WGS) entry which is preliminary data.</text>
</comment>
<keyword evidence="1" id="KW-0472">Membrane</keyword>
<evidence type="ECO:0000256" key="1">
    <source>
        <dbReference type="SAM" id="Phobius"/>
    </source>
</evidence>
<feature type="transmembrane region" description="Helical" evidence="1">
    <location>
        <begin position="6"/>
        <end position="25"/>
    </location>
</feature>
<dbReference type="InterPro" id="IPR021848">
    <property type="entry name" value="HODM_asu-like"/>
</dbReference>
<keyword evidence="1" id="KW-1133">Transmembrane helix</keyword>
<dbReference type="Proteomes" id="UP001321749">
    <property type="component" value="Unassembled WGS sequence"/>
</dbReference>
<evidence type="ECO:0000313" key="3">
    <source>
        <dbReference type="Proteomes" id="UP001321749"/>
    </source>
</evidence>
<dbReference type="AlphaFoldDB" id="A0AAV9HRE3"/>